<gene>
    <name evidence="1" type="ORF">F7725_027844</name>
</gene>
<reference evidence="1 2" key="1">
    <citation type="submission" date="2020-03" db="EMBL/GenBank/DDBJ databases">
        <title>Dissostichus mawsoni Genome sequencing and assembly.</title>
        <authorList>
            <person name="Park H."/>
        </authorList>
    </citation>
    <scope>NUCLEOTIDE SEQUENCE [LARGE SCALE GENOMIC DNA]</scope>
    <source>
        <strain evidence="1">DM0001</strain>
        <tissue evidence="1">Muscle</tissue>
    </source>
</reference>
<proteinExistence type="predicted"/>
<accession>A0A7J5XE16</accession>
<evidence type="ECO:0000313" key="1">
    <source>
        <dbReference type="EMBL" id="KAF3835286.1"/>
    </source>
</evidence>
<evidence type="ECO:0000313" key="2">
    <source>
        <dbReference type="Proteomes" id="UP000518266"/>
    </source>
</evidence>
<dbReference type="Proteomes" id="UP000518266">
    <property type="component" value="Unassembled WGS sequence"/>
</dbReference>
<dbReference type="EMBL" id="JAAKFY010000025">
    <property type="protein sequence ID" value="KAF3835286.1"/>
    <property type="molecule type" value="Genomic_DNA"/>
</dbReference>
<dbReference type="AlphaFoldDB" id="A0A7J5XE16"/>
<protein>
    <submittedName>
        <fullName evidence="1">Uncharacterized protein</fullName>
    </submittedName>
</protein>
<name>A0A7J5XE16_DISMA</name>
<comment type="caution">
    <text evidence="1">The sequence shown here is derived from an EMBL/GenBank/DDBJ whole genome shotgun (WGS) entry which is preliminary data.</text>
</comment>
<sequence>MGEDFLFQLGHLVPQQAGCGGQVDVVVFQRFDLVLQPGDPLQFAHPTLGGCNPVPEPLPLGFHDVLWIRDSSCGAAPKWCTGGGGKGTVSVRLHEALCELLLFRHRLRVEEMGAGRYGGDHPVGLDDEPLQLRGGQLEQPQVRGAEDALGVTEMRFEVCLDHQAQPKTLTEKNWQEEGSDLELMLGRIWRNKEEVLVMTEEGQRSSDICWTVGESQCQKRKDR</sequence>
<organism evidence="1 2">
    <name type="scientific">Dissostichus mawsoni</name>
    <name type="common">Antarctic cod</name>
    <dbReference type="NCBI Taxonomy" id="36200"/>
    <lineage>
        <taxon>Eukaryota</taxon>
        <taxon>Metazoa</taxon>
        <taxon>Chordata</taxon>
        <taxon>Craniata</taxon>
        <taxon>Vertebrata</taxon>
        <taxon>Euteleostomi</taxon>
        <taxon>Actinopterygii</taxon>
        <taxon>Neopterygii</taxon>
        <taxon>Teleostei</taxon>
        <taxon>Neoteleostei</taxon>
        <taxon>Acanthomorphata</taxon>
        <taxon>Eupercaria</taxon>
        <taxon>Perciformes</taxon>
        <taxon>Notothenioidei</taxon>
        <taxon>Nototheniidae</taxon>
        <taxon>Dissostichus</taxon>
    </lineage>
</organism>
<keyword evidence="2" id="KW-1185">Reference proteome</keyword>